<dbReference type="AlphaFoldDB" id="A0A4Y2WFS2"/>
<comment type="caution">
    <text evidence="1">The sequence shown here is derived from an EMBL/GenBank/DDBJ whole genome shotgun (WGS) entry which is preliminary data.</text>
</comment>
<organism evidence="1 2">
    <name type="scientific">Araneus ventricosus</name>
    <name type="common">Orbweaver spider</name>
    <name type="synonym">Epeira ventricosa</name>
    <dbReference type="NCBI Taxonomy" id="182803"/>
    <lineage>
        <taxon>Eukaryota</taxon>
        <taxon>Metazoa</taxon>
        <taxon>Ecdysozoa</taxon>
        <taxon>Arthropoda</taxon>
        <taxon>Chelicerata</taxon>
        <taxon>Arachnida</taxon>
        <taxon>Araneae</taxon>
        <taxon>Araneomorphae</taxon>
        <taxon>Entelegynae</taxon>
        <taxon>Araneoidea</taxon>
        <taxon>Araneidae</taxon>
        <taxon>Araneus</taxon>
    </lineage>
</organism>
<gene>
    <name evidence="1" type="ORF">AVEN_242381_1</name>
</gene>
<accession>A0A4Y2WFS2</accession>
<evidence type="ECO:0000313" key="1">
    <source>
        <dbReference type="EMBL" id="GBO36049.1"/>
    </source>
</evidence>
<keyword evidence="2" id="KW-1185">Reference proteome</keyword>
<protein>
    <submittedName>
        <fullName evidence="1">Uncharacterized protein</fullName>
    </submittedName>
</protein>
<sequence length="118" mass="13766">MIPTYVNFIRFNVGFTENSKPHLVQFKCDFIEDSEFNAINIRKSVAGRSLCLKNVDHPLLYPIGRTVTREKRKDMMDLLKFIPPIKHDYYENIRTNRHDGSSNTAGEEDIIYIVDESI</sequence>
<dbReference type="Proteomes" id="UP000499080">
    <property type="component" value="Unassembled WGS sequence"/>
</dbReference>
<name>A0A4Y2WFS2_ARAVE</name>
<proteinExistence type="predicted"/>
<dbReference type="OrthoDB" id="8068092at2759"/>
<reference evidence="1 2" key="1">
    <citation type="journal article" date="2019" name="Sci. Rep.">
        <title>Orb-weaving spider Araneus ventricosus genome elucidates the spidroin gene catalogue.</title>
        <authorList>
            <person name="Kono N."/>
            <person name="Nakamura H."/>
            <person name="Ohtoshi R."/>
            <person name="Moran D.A.P."/>
            <person name="Shinohara A."/>
            <person name="Yoshida Y."/>
            <person name="Fujiwara M."/>
            <person name="Mori M."/>
            <person name="Tomita M."/>
            <person name="Arakawa K."/>
        </authorList>
    </citation>
    <scope>NUCLEOTIDE SEQUENCE [LARGE SCALE GENOMIC DNA]</scope>
</reference>
<dbReference type="EMBL" id="BGPR01060115">
    <property type="protein sequence ID" value="GBO36049.1"/>
    <property type="molecule type" value="Genomic_DNA"/>
</dbReference>
<evidence type="ECO:0000313" key="2">
    <source>
        <dbReference type="Proteomes" id="UP000499080"/>
    </source>
</evidence>